<sequence>MDLGESVTLHPLKVLNVKSVHTYKMKNASVVSNFIEAKRHIGENAKMVAKKKLKAHDDSREKELMKKRIMKSKATEYGESITTKKPAADDSRQIKIDPASKEKEILVDINRPNLVEEHFLLVVQSIKDIVEHSFRSLMNGRGSELSLDLFRSKPVVFPMFFIPSNLVAIDWRRHRGQTWPRLCPSHVSVRVATIAVRAWALAIKLMAASTKTGRGRTWVLPNRPPEGYGHYPLLAQQKAHGCNNKLTARTVALGQQLGAPKSGQKLKRDYESQKKLRSTGSAKTRTPQPLSTPLFQSLSASKLVRD</sequence>
<dbReference type="AlphaFoldDB" id="A0A2Z7CHR4"/>
<evidence type="ECO:0000313" key="3">
    <source>
        <dbReference type="Proteomes" id="UP000250235"/>
    </source>
</evidence>
<dbReference type="EMBL" id="KQ995475">
    <property type="protein sequence ID" value="KZV46601.1"/>
    <property type="molecule type" value="Genomic_DNA"/>
</dbReference>
<evidence type="ECO:0000313" key="2">
    <source>
        <dbReference type="EMBL" id="KZV46601.1"/>
    </source>
</evidence>
<dbReference type="Proteomes" id="UP000250235">
    <property type="component" value="Unassembled WGS sequence"/>
</dbReference>
<organism evidence="2 3">
    <name type="scientific">Dorcoceras hygrometricum</name>
    <dbReference type="NCBI Taxonomy" id="472368"/>
    <lineage>
        <taxon>Eukaryota</taxon>
        <taxon>Viridiplantae</taxon>
        <taxon>Streptophyta</taxon>
        <taxon>Embryophyta</taxon>
        <taxon>Tracheophyta</taxon>
        <taxon>Spermatophyta</taxon>
        <taxon>Magnoliopsida</taxon>
        <taxon>eudicotyledons</taxon>
        <taxon>Gunneridae</taxon>
        <taxon>Pentapetalae</taxon>
        <taxon>asterids</taxon>
        <taxon>lamiids</taxon>
        <taxon>Lamiales</taxon>
        <taxon>Gesneriaceae</taxon>
        <taxon>Didymocarpoideae</taxon>
        <taxon>Trichosporeae</taxon>
        <taxon>Loxocarpinae</taxon>
        <taxon>Dorcoceras</taxon>
    </lineage>
</organism>
<proteinExistence type="predicted"/>
<protein>
    <submittedName>
        <fullName evidence="2">Uncharacterized protein</fullName>
    </submittedName>
</protein>
<accession>A0A2Z7CHR4</accession>
<name>A0A2Z7CHR4_9LAMI</name>
<gene>
    <name evidence="2" type="ORF">F511_40185</name>
</gene>
<feature type="region of interest" description="Disordered" evidence="1">
    <location>
        <begin position="258"/>
        <end position="306"/>
    </location>
</feature>
<feature type="compositionally biased region" description="Polar residues" evidence="1">
    <location>
        <begin position="278"/>
        <end position="300"/>
    </location>
</feature>
<reference evidence="2 3" key="1">
    <citation type="journal article" date="2015" name="Proc. Natl. Acad. Sci. U.S.A.">
        <title>The resurrection genome of Boea hygrometrica: A blueprint for survival of dehydration.</title>
        <authorList>
            <person name="Xiao L."/>
            <person name="Yang G."/>
            <person name="Zhang L."/>
            <person name="Yang X."/>
            <person name="Zhao S."/>
            <person name="Ji Z."/>
            <person name="Zhou Q."/>
            <person name="Hu M."/>
            <person name="Wang Y."/>
            <person name="Chen M."/>
            <person name="Xu Y."/>
            <person name="Jin H."/>
            <person name="Xiao X."/>
            <person name="Hu G."/>
            <person name="Bao F."/>
            <person name="Hu Y."/>
            <person name="Wan P."/>
            <person name="Li L."/>
            <person name="Deng X."/>
            <person name="Kuang T."/>
            <person name="Xiang C."/>
            <person name="Zhu J.K."/>
            <person name="Oliver M.J."/>
            <person name="He Y."/>
        </authorList>
    </citation>
    <scope>NUCLEOTIDE SEQUENCE [LARGE SCALE GENOMIC DNA]</scope>
    <source>
        <strain evidence="3">cv. XS01</strain>
    </source>
</reference>
<evidence type="ECO:0000256" key="1">
    <source>
        <dbReference type="SAM" id="MobiDB-lite"/>
    </source>
</evidence>
<keyword evidence="3" id="KW-1185">Reference proteome</keyword>